<dbReference type="RefSeq" id="WP_338788320.1">
    <property type="nucleotide sequence ID" value="NZ_CP147403.1"/>
</dbReference>
<evidence type="ECO:0000313" key="2">
    <source>
        <dbReference type="Proteomes" id="UP001368328"/>
    </source>
</evidence>
<evidence type="ECO:0000313" key="1">
    <source>
        <dbReference type="EMBL" id="WXB89834.1"/>
    </source>
</evidence>
<accession>A0ABZ2MX64</accession>
<evidence type="ECO:0008006" key="3">
    <source>
        <dbReference type="Google" id="ProtNLM"/>
    </source>
</evidence>
<reference evidence="1 2" key="1">
    <citation type="submission" date="2024-02" db="EMBL/GenBank/DDBJ databases">
        <title>Seven novel Bacillus-like species.</title>
        <authorList>
            <person name="Liu G."/>
        </authorList>
    </citation>
    <scope>NUCLEOTIDE SEQUENCE [LARGE SCALE GENOMIC DNA]</scope>
    <source>
        <strain evidence="1 2">FJAT-53654</strain>
    </source>
</reference>
<proteinExistence type="predicted"/>
<sequence length="77" mass="9240">MKVQTDELAKEMHGLGGKRSYGWFFEKALKLKEAAKRNPFKKTLYQSHLVTLKMYIQMLLQQREFLNVLEQEIDQRH</sequence>
<protein>
    <recommendedName>
        <fullName evidence="3">Transposase</fullName>
    </recommendedName>
</protein>
<dbReference type="Proteomes" id="UP001368328">
    <property type="component" value="Chromosome"/>
</dbReference>
<gene>
    <name evidence="1" type="ORF">WCV66_06365</name>
</gene>
<organism evidence="1 2">
    <name type="scientific">Metabacillus rhizosphaerae</name>
    <dbReference type="NCBI Taxonomy" id="3117747"/>
    <lineage>
        <taxon>Bacteria</taxon>
        <taxon>Bacillati</taxon>
        <taxon>Bacillota</taxon>
        <taxon>Bacilli</taxon>
        <taxon>Bacillales</taxon>
        <taxon>Bacillaceae</taxon>
        <taxon>Metabacillus</taxon>
    </lineage>
</organism>
<name>A0ABZ2MX64_9BACI</name>
<dbReference type="EMBL" id="CP147403">
    <property type="protein sequence ID" value="WXB89834.1"/>
    <property type="molecule type" value="Genomic_DNA"/>
</dbReference>
<keyword evidence="2" id="KW-1185">Reference proteome</keyword>